<sequence>MKTVNITGTLQNQQGSAVIITVSGPDHHAMTYTFYSDFNLPLAVIPGDYYISVSAFTSGPFTIDISGDCQNLMPEVPFVFKGIRQTFYLNVAK</sequence>
<dbReference type="AlphaFoldDB" id="A0A7D4TQI6"/>
<gene>
    <name evidence="1" type="ORF">HQ865_24005</name>
</gene>
<dbReference type="KEGG" id="mmab:HQ865_24005"/>
<dbReference type="Proteomes" id="UP000505355">
    <property type="component" value="Chromosome"/>
</dbReference>
<name>A0A7D4TQI6_9SPHI</name>
<dbReference type="EMBL" id="CP054139">
    <property type="protein sequence ID" value="QKJ32693.1"/>
    <property type="molecule type" value="Genomic_DNA"/>
</dbReference>
<accession>A0A7D4TQI6</accession>
<dbReference type="RefSeq" id="WP_173417340.1">
    <property type="nucleotide sequence ID" value="NZ_CP054139.1"/>
</dbReference>
<organism evidence="1 2">
    <name type="scientific">Mucilaginibacter mali</name>
    <dbReference type="NCBI Taxonomy" id="2740462"/>
    <lineage>
        <taxon>Bacteria</taxon>
        <taxon>Pseudomonadati</taxon>
        <taxon>Bacteroidota</taxon>
        <taxon>Sphingobacteriia</taxon>
        <taxon>Sphingobacteriales</taxon>
        <taxon>Sphingobacteriaceae</taxon>
        <taxon>Mucilaginibacter</taxon>
    </lineage>
</organism>
<keyword evidence="2" id="KW-1185">Reference proteome</keyword>
<reference evidence="1 2" key="1">
    <citation type="submission" date="2020-05" db="EMBL/GenBank/DDBJ databases">
        <title>Mucilaginibacter mali sp. nov.</title>
        <authorList>
            <person name="Kim H.S."/>
            <person name="Lee K.C."/>
            <person name="Suh M.K."/>
            <person name="Kim J.-S."/>
            <person name="Han K.-I."/>
            <person name="Eom M.K."/>
            <person name="Shin Y.K."/>
            <person name="Lee J.-S."/>
        </authorList>
    </citation>
    <scope>NUCLEOTIDE SEQUENCE [LARGE SCALE GENOMIC DNA]</scope>
    <source>
        <strain evidence="1 2">G2-14</strain>
    </source>
</reference>
<proteinExistence type="predicted"/>
<protein>
    <submittedName>
        <fullName evidence="1">Uncharacterized protein</fullName>
    </submittedName>
</protein>
<evidence type="ECO:0000313" key="2">
    <source>
        <dbReference type="Proteomes" id="UP000505355"/>
    </source>
</evidence>
<evidence type="ECO:0000313" key="1">
    <source>
        <dbReference type="EMBL" id="QKJ32693.1"/>
    </source>
</evidence>